<evidence type="ECO:0000313" key="2">
    <source>
        <dbReference type="Proteomes" id="UP001548189"/>
    </source>
</evidence>
<evidence type="ECO:0000313" key="1">
    <source>
        <dbReference type="EMBL" id="MET1255034.1"/>
    </source>
</evidence>
<comment type="caution">
    <text evidence="1">The sequence shown here is derived from an EMBL/GenBank/DDBJ whole genome shotgun (WGS) entry which is preliminary data.</text>
</comment>
<accession>A0ABV2BT03</accession>
<dbReference type="InterPro" id="IPR005186">
    <property type="entry name" value="FlaG"/>
</dbReference>
<organism evidence="1 2">
    <name type="scientific">Aliikangiella maris</name>
    <dbReference type="NCBI Taxonomy" id="3162458"/>
    <lineage>
        <taxon>Bacteria</taxon>
        <taxon>Pseudomonadati</taxon>
        <taxon>Pseudomonadota</taxon>
        <taxon>Gammaproteobacteria</taxon>
        <taxon>Oceanospirillales</taxon>
        <taxon>Pleioneaceae</taxon>
        <taxon>Aliikangiella</taxon>
    </lineage>
</organism>
<dbReference type="PANTHER" id="PTHR37166:SF1">
    <property type="entry name" value="PROTEIN FLAG"/>
    <property type="match status" value="1"/>
</dbReference>
<dbReference type="InterPro" id="IPR035924">
    <property type="entry name" value="FlaG-like_sf"/>
</dbReference>
<protein>
    <submittedName>
        <fullName evidence="1">Flagellar protein FlaG</fullName>
    </submittedName>
</protein>
<dbReference type="PANTHER" id="PTHR37166">
    <property type="entry name" value="PROTEIN FLAG"/>
    <property type="match status" value="1"/>
</dbReference>
<dbReference type="SUPFAM" id="SSF160214">
    <property type="entry name" value="FlaG-like"/>
    <property type="match status" value="1"/>
</dbReference>
<keyword evidence="1" id="KW-0969">Cilium</keyword>
<dbReference type="Proteomes" id="UP001548189">
    <property type="component" value="Unassembled WGS sequence"/>
</dbReference>
<reference evidence="1 2" key="1">
    <citation type="submission" date="2024-06" db="EMBL/GenBank/DDBJ databases">
        <authorList>
            <person name="Li F."/>
        </authorList>
    </citation>
    <scope>NUCLEOTIDE SEQUENCE [LARGE SCALE GENOMIC DNA]</scope>
    <source>
        <strain evidence="1 2">GXAS 311</strain>
    </source>
</reference>
<keyword evidence="1" id="KW-0966">Cell projection</keyword>
<dbReference type="Gene3D" id="3.30.160.170">
    <property type="entry name" value="FlaG-like"/>
    <property type="match status" value="1"/>
</dbReference>
<keyword evidence="2" id="KW-1185">Reference proteome</keyword>
<gene>
    <name evidence="1" type="ORF">ABVT43_07855</name>
</gene>
<name>A0ABV2BT03_9GAMM</name>
<dbReference type="Pfam" id="PF03646">
    <property type="entry name" value="FlaG"/>
    <property type="match status" value="1"/>
</dbReference>
<keyword evidence="1" id="KW-0282">Flagellum</keyword>
<sequence length="148" mass="16706">MAIYNLSGNFQPPQVDSGRGLPQSSNIAPSKSSELSKVEVQEVSRSDNVTPLNVDNQKVAKEEKTVKLTDSVQSQIEEFQQFTQSIDRSLQFKVDDELGVTIVRVIDRETDELIRQFPPEELINLSKRLKELNEEDFGNSGILLQEKV</sequence>
<dbReference type="EMBL" id="JBEVCJ010000007">
    <property type="protein sequence ID" value="MET1255034.1"/>
    <property type="molecule type" value="Genomic_DNA"/>
</dbReference>
<proteinExistence type="predicted"/>